<evidence type="ECO:0000313" key="3">
    <source>
        <dbReference type="Proteomes" id="UP001224359"/>
    </source>
</evidence>
<gene>
    <name evidence="2" type="ORF">J2S77_001446</name>
</gene>
<organism evidence="2 3">
    <name type="scientific">Alkalibacillus salilacus</name>
    <dbReference type="NCBI Taxonomy" id="284582"/>
    <lineage>
        <taxon>Bacteria</taxon>
        <taxon>Bacillati</taxon>
        <taxon>Bacillota</taxon>
        <taxon>Bacilli</taxon>
        <taxon>Bacillales</taxon>
        <taxon>Bacillaceae</taxon>
        <taxon>Alkalibacillus</taxon>
    </lineage>
</organism>
<keyword evidence="1" id="KW-0472">Membrane</keyword>
<keyword evidence="1" id="KW-1133">Transmembrane helix</keyword>
<accession>A0ABT9VEZ9</accession>
<name>A0ABT9VEZ9_9BACI</name>
<feature type="transmembrane region" description="Helical" evidence="1">
    <location>
        <begin position="69"/>
        <end position="90"/>
    </location>
</feature>
<feature type="transmembrane region" description="Helical" evidence="1">
    <location>
        <begin position="12"/>
        <end position="31"/>
    </location>
</feature>
<reference evidence="2 3" key="1">
    <citation type="submission" date="2023-07" db="EMBL/GenBank/DDBJ databases">
        <title>Genomic Encyclopedia of Type Strains, Phase IV (KMG-IV): sequencing the most valuable type-strain genomes for metagenomic binning, comparative biology and taxonomic classification.</title>
        <authorList>
            <person name="Goeker M."/>
        </authorList>
    </citation>
    <scope>NUCLEOTIDE SEQUENCE [LARGE SCALE GENOMIC DNA]</scope>
    <source>
        <strain evidence="2 3">DSM 16460</strain>
    </source>
</reference>
<feature type="transmembrane region" description="Helical" evidence="1">
    <location>
        <begin position="37"/>
        <end position="57"/>
    </location>
</feature>
<evidence type="ECO:0000256" key="1">
    <source>
        <dbReference type="SAM" id="Phobius"/>
    </source>
</evidence>
<protein>
    <submittedName>
        <fullName evidence="2">Membrane protein</fullName>
    </submittedName>
</protein>
<dbReference type="Proteomes" id="UP001224359">
    <property type="component" value="Unassembled WGS sequence"/>
</dbReference>
<keyword evidence="3" id="KW-1185">Reference proteome</keyword>
<keyword evidence="1" id="KW-0812">Transmembrane</keyword>
<proteinExistence type="predicted"/>
<sequence length="92" mass="10178">MKKSLLGVVSTIIPFVLLVLIINFFLGLVPIDKIQGLPLIFPIILCPIGAIIGFVSYRLHKDKLSLIGIVFNIILFLFPIVYHVFGILAFGV</sequence>
<dbReference type="RefSeq" id="WP_306975990.1">
    <property type="nucleotide sequence ID" value="NZ_JAUSTQ010000004.1"/>
</dbReference>
<dbReference type="EMBL" id="JAUSTQ010000004">
    <property type="protein sequence ID" value="MDQ0159482.1"/>
    <property type="molecule type" value="Genomic_DNA"/>
</dbReference>
<comment type="caution">
    <text evidence="2">The sequence shown here is derived from an EMBL/GenBank/DDBJ whole genome shotgun (WGS) entry which is preliminary data.</text>
</comment>
<evidence type="ECO:0000313" key="2">
    <source>
        <dbReference type="EMBL" id="MDQ0159482.1"/>
    </source>
</evidence>